<feature type="transmembrane region" description="Helical" evidence="1">
    <location>
        <begin position="54"/>
        <end position="73"/>
    </location>
</feature>
<dbReference type="EMBL" id="KB467942">
    <property type="protein sequence ID" value="PCH38526.1"/>
    <property type="molecule type" value="Genomic_DNA"/>
</dbReference>
<organism evidence="2 3">
    <name type="scientific">Wolfiporia cocos (strain MD-104)</name>
    <name type="common">Brown rot fungus</name>
    <dbReference type="NCBI Taxonomy" id="742152"/>
    <lineage>
        <taxon>Eukaryota</taxon>
        <taxon>Fungi</taxon>
        <taxon>Dikarya</taxon>
        <taxon>Basidiomycota</taxon>
        <taxon>Agaricomycotina</taxon>
        <taxon>Agaricomycetes</taxon>
        <taxon>Polyporales</taxon>
        <taxon>Phaeolaceae</taxon>
        <taxon>Wolfiporia</taxon>
    </lineage>
</organism>
<keyword evidence="1" id="KW-1133">Transmembrane helix</keyword>
<evidence type="ECO:0000313" key="3">
    <source>
        <dbReference type="Proteomes" id="UP000218811"/>
    </source>
</evidence>
<gene>
    <name evidence="2" type="ORF">WOLCODRAFT_142611</name>
</gene>
<keyword evidence="1" id="KW-0812">Transmembrane</keyword>
<protein>
    <submittedName>
        <fullName evidence="2">Uncharacterized protein</fullName>
    </submittedName>
</protein>
<feature type="transmembrane region" description="Helical" evidence="1">
    <location>
        <begin position="23"/>
        <end position="42"/>
    </location>
</feature>
<evidence type="ECO:0000313" key="2">
    <source>
        <dbReference type="EMBL" id="PCH38526.1"/>
    </source>
</evidence>
<feature type="transmembrane region" description="Helical" evidence="1">
    <location>
        <begin position="107"/>
        <end position="127"/>
    </location>
</feature>
<sequence length="192" mass="20790">MSSSPAEAAFVTETQQYCYAQTLVQYLSVMLLDIATAVFSSLRVYAITGRKWQFAVVTLALGIPSAGAEIYYASTVTDVDDGRVGDILICSYNFAGTGISNYFRASLTSSVCAVTSDLIVVLATWMYTTGWRNHLKQSGVQASLIATLLMDGTMYFLIFLALNVVMLVLDFAPFLQSLDGAGNGYSTAFRIV</sequence>
<dbReference type="Proteomes" id="UP000218811">
    <property type="component" value="Unassembled WGS sequence"/>
</dbReference>
<feature type="transmembrane region" description="Helical" evidence="1">
    <location>
        <begin position="148"/>
        <end position="169"/>
    </location>
</feature>
<dbReference type="OrthoDB" id="2756573at2759"/>
<proteinExistence type="predicted"/>
<evidence type="ECO:0000256" key="1">
    <source>
        <dbReference type="SAM" id="Phobius"/>
    </source>
</evidence>
<keyword evidence="3" id="KW-1185">Reference proteome</keyword>
<keyword evidence="1" id="KW-0472">Membrane</keyword>
<name>A0A2H3J8J5_WOLCO</name>
<accession>A0A2H3J8J5</accession>
<dbReference type="AlphaFoldDB" id="A0A2H3J8J5"/>
<reference evidence="2 3" key="1">
    <citation type="journal article" date="2012" name="Science">
        <title>The Paleozoic origin of enzymatic lignin decomposition reconstructed from 31 fungal genomes.</title>
        <authorList>
            <person name="Floudas D."/>
            <person name="Binder M."/>
            <person name="Riley R."/>
            <person name="Barry K."/>
            <person name="Blanchette R.A."/>
            <person name="Henrissat B."/>
            <person name="Martinez A.T."/>
            <person name="Otillar R."/>
            <person name="Spatafora J.W."/>
            <person name="Yadav J.S."/>
            <person name="Aerts A."/>
            <person name="Benoit I."/>
            <person name="Boyd A."/>
            <person name="Carlson A."/>
            <person name="Copeland A."/>
            <person name="Coutinho P.M."/>
            <person name="de Vries R.P."/>
            <person name="Ferreira P."/>
            <person name="Findley K."/>
            <person name="Foster B."/>
            <person name="Gaskell J."/>
            <person name="Glotzer D."/>
            <person name="Gorecki P."/>
            <person name="Heitman J."/>
            <person name="Hesse C."/>
            <person name="Hori C."/>
            <person name="Igarashi K."/>
            <person name="Jurgens J.A."/>
            <person name="Kallen N."/>
            <person name="Kersten P."/>
            <person name="Kohler A."/>
            <person name="Kuees U."/>
            <person name="Kumar T.K.A."/>
            <person name="Kuo A."/>
            <person name="LaButti K."/>
            <person name="Larrondo L.F."/>
            <person name="Lindquist E."/>
            <person name="Ling A."/>
            <person name="Lombard V."/>
            <person name="Lucas S."/>
            <person name="Lundell T."/>
            <person name="Martin R."/>
            <person name="McLaughlin D.J."/>
            <person name="Morgenstern I."/>
            <person name="Morin E."/>
            <person name="Murat C."/>
            <person name="Nagy L.G."/>
            <person name="Nolan M."/>
            <person name="Ohm R.A."/>
            <person name="Patyshakuliyeva A."/>
            <person name="Rokas A."/>
            <person name="Ruiz-Duenas F.J."/>
            <person name="Sabat G."/>
            <person name="Salamov A."/>
            <person name="Samejima M."/>
            <person name="Schmutz J."/>
            <person name="Slot J.C."/>
            <person name="St John F."/>
            <person name="Stenlid J."/>
            <person name="Sun H."/>
            <person name="Sun S."/>
            <person name="Syed K."/>
            <person name="Tsang A."/>
            <person name="Wiebenga A."/>
            <person name="Young D."/>
            <person name="Pisabarro A."/>
            <person name="Eastwood D.C."/>
            <person name="Martin F."/>
            <person name="Cullen D."/>
            <person name="Grigoriev I.V."/>
            <person name="Hibbett D.S."/>
        </authorList>
    </citation>
    <scope>NUCLEOTIDE SEQUENCE [LARGE SCALE GENOMIC DNA]</scope>
    <source>
        <strain evidence="2 3">MD-104</strain>
    </source>
</reference>